<feature type="region of interest" description="Disordered" evidence="1">
    <location>
        <begin position="53"/>
        <end position="100"/>
    </location>
</feature>
<evidence type="ECO:0000313" key="4">
    <source>
        <dbReference type="Proteomes" id="UP000065220"/>
    </source>
</evidence>
<evidence type="ECO:0008006" key="5">
    <source>
        <dbReference type="Google" id="ProtNLM"/>
    </source>
</evidence>
<dbReference type="RefSeq" id="WP_067940851.1">
    <property type="nucleotide sequence ID" value="NZ_CP014228.1"/>
</dbReference>
<evidence type="ECO:0000256" key="2">
    <source>
        <dbReference type="SAM" id="SignalP"/>
    </source>
</evidence>
<evidence type="ECO:0000256" key="1">
    <source>
        <dbReference type="SAM" id="MobiDB-lite"/>
    </source>
</evidence>
<keyword evidence="2" id="KW-0732">Signal</keyword>
<dbReference type="Proteomes" id="UP000065220">
    <property type="component" value="Chromosome"/>
</dbReference>
<dbReference type="PROSITE" id="PS51257">
    <property type="entry name" value="PROKAR_LIPOPROTEIN"/>
    <property type="match status" value="1"/>
</dbReference>
<feature type="chain" id="PRO_5038893443" description="Lipoprotein" evidence="2">
    <location>
        <begin position="25"/>
        <end position="227"/>
    </location>
</feature>
<protein>
    <recommendedName>
        <fullName evidence="5">Lipoprotein</fullName>
    </recommendedName>
</protein>
<dbReference type="EMBL" id="CP014228">
    <property type="protein sequence ID" value="AMD86819.1"/>
    <property type="molecule type" value="Genomic_DNA"/>
</dbReference>
<keyword evidence="4" id="KW-1185">Reference proteome</keyword>
<name>A0A0X8JDX2_ACTRD</name>
<feature type="signal peptide" evidence="2">
    <location>
        <begin position="1"/>
        <end position="24"/>
    </location>
</feature>
<evidence type="ECO:0000313" key="3">
    <source>
        <dbReference type="EMBL" id="AMD86819.1"/>
    </source>
</evidence>
<accession>A0A0X8JDX2</accession>
<feature type="compositionally biased region" description="Polar residues" evidence="1">
    <location>
        <begin position="66"/>
        <end position="82"/>
    </location>
</feature>
<dbReference type="AlphaFoldDB" id="A0A0X8JDX2"/>
<proteinExistence type="predicted"/>
<gene>
    <name evidence="3" type="ORF">AXF14_03395</name>
</gene>
<organism evidence="3 4">
    <name type="scientific">Actinomyces radicidentis</name>
    <dbReference type="NCBI Taxonomy" id="111015"/>
    <lineage>
        <taxon>Bacteria</taxon>
        <taxon>Bacillati</taxon>
        <taxon>Actinomycetota</taxon>
        <taxon>Actinomycetes</taxon>
        <taxon>Actinomycetales</taxon>
        <taxon>Actinomycetaceae</taxon>
        <taxon>Actinomyces</taxon>
    </lineage>
</organism>
<dbReference type="KEGG" id="ard:AXF14_03395"/>
<reference evidence="4" key="1">
    <citation type="submission" date="2016-02" db="EMBL/GenBank/DDBJ databases">
        <authorList>
            <person name="Holder M.E."/>
            <person name="Ajami N.J."/>
            <person name="Petrosino J.F."/>
        </authorList>
    </citation>
    <scope>NUCLEOTIDE SEQUENCE [LARGE SCALE GENOMIC DNA]</scope>
    <source>
        <strain evidence="4">CCUG 36733</strain>
    </source>
</reference>
<sequence length="227" mass="22932">MTSQKLNRALALPAVATLSLSALAACSHDSSDDASASATSSSAAVTVTATATDAQTTAPAVEASSAPATESPIATGTETQTPLAKGTEAAGEAPSPSLEAAQAVWSTAGQAIIDGDESAFLSVSSQSVLDELTTEQKAETGPGDTLSWKHWDVMGGHDATASQDVKHQVGSCVEGTGNGVTPPEGTSVTCEIDAVPTGSEPMPMGYFFLGQQSDGSYTVLGYQRNYQ</sequence>